<organism evidence="1 2">
    <name type="scientific">Nostoc azollae (strain 0708)</name>
    <name type="common">Anabaena azollae (strain 0708)</name>
    <dbReference type="NCBI Taxonomy" id="551115"/>
    <lineage>
        <taxon>Bacteria</taxon>
        <taxon>Bacillati</taxon>
        <taxon>Cyanobacteriota</taxon>
        <taxon>Cyanophyceae</taxon>
        <taxon>Nostocales</taxon>
        <taxon>Nostocaceae</taxon>
        <taxon>Trichormus</taxon>
    </lineage>
</organism>
<evidence type="ECO:0000313" key="2">
    <source>
        <dbReference type="Proteomes" id="UP000001511"/>
    </source>
</evidence>
<sequence length="41" mass="4837">MAEYLVIKTIQNQEQNLMDDSDIYQLDARQTSCYAKFSSQF</sequence>
<dbReference type="KEGG" id="naz:Aazo_4691"/>
<proteinExistence type="predicted"/>
<dbReference type="EMBL" id="CP002059">
    <property type="protein sequence ID" value="ADI65901.1"/>
    <property type="molecule type" value="Genomic_DNA"/>
</dbReference>
<name>D7DXS5_NOSA0</name>
<evidence type="ECO:0000313" key="1">
    <source>
        <dbReference type="EMBL" id="ADI65901.1"/>
    </source>
</evidence>
<accession>D7DXS5</accession>
<reference evidence="1 2" key="1">
    <citation type="journal article" date="2010" name="PLoS ONE">
        <title>Genome erosion in a nitrogen-fixing vertically transmitted endosymbiotic multicellular cyanobacterium.</title>
        <authorList>
            <person name="Ran L."/>
            <person name="Larsson J."/>
            <person name="Vigil-Stenman T."/>
            <person name="Nylander J.A."/>
            <person name="Ininbergs K."/>
            <person name="Zheng W.W."/>
            <person name="Lapidus A."/>
            <person name="Lowry S."/>
            <person name="Haselkorn R."/>
            <person name="Bergman B."/>
        </authorList>
    </citation>
    <scope>NUCLEOTIDE SEQUENCE [LARGE SCALE GENOMIC DNA]</scope>
    <source>
        <strain evidence="1 2">0708</strain>
    </source>
</reference>
<protein>
    <submittedName>
        <fullName evidence="1">Uncharacterized protein</fullName>
    </submittedName>
</protein>
<dbReference type="Proteomes" id="UP000001511">
    <property type="component" value="Chromosome"/>
</dbReference>
<keyword evidence="2" id="KW-1185">Reference proteome</keyword>
<dbReference type="AlphaFoldDB" id="D7DXS5"/>
<gene>
    <name evidence="1" type="ordered locus">Aazo_4691</name>
</gene>
<dbReference type="HOGENOM" id="CLU_3273555_0_0_3"/>